<dbReference type="SMART" id="SM00327">
    <property type="entry name" value="VWA"/>
    <property type="match status" value="2"/>
</dbReference>
<dbReference type="InterPro" id="IPR000742">
    <property type="entry name" value="EGF"/>
</dbReference>
<dbReference type="PROSITE" id="PS01186">
    <property type="entry name" value="EGF_2"/>
    <property type="match status" value="1"/>
</dbReference>
<dbReference type="SMART" id="SM00181">
    <property type="entry name" value="EGF"/>
    <property type="match status" value="3"/>
</dbReference>
<dbReference type="PANTHER" id="PTHR24020">
    <property type="entry name" value="COLLAGEN ALPHA"/>
    <property type="match status" value="1"/>
</dbReference>
<accession>A0A8C9ZJ71</accession>
<dbReference type="Pfam" id="PF00092">
    <property type="entry name" value="VWA"/>
    <property type="match status" value="2"/>
</dbReference>
<dbReference type="GO" id="GO:0005509">
    <property type="term" value="F:calcium ion binding"/>
    <property type="evidence" value="ECO:0007669"/>
    <property type="project" value="InterPro"/>
</dbReference>
<dbReference type="Pfam" id="PF14670">
    <property type="entry name" value="FXa_inhibition"/>
    <property type="match status" value="2"/>
</dbReference>
<keyword evidence="3" id="KW-0245">EGF-like domain</keyword>
<keyword evidence="6" id="KW-0175">Coiled coil</keyword>
<reference evidence="10" key="2">
    <citation type="submission" date="2025-09" db="UniProtKB">
        <authorList>
            <consortium name="Ensembl"/>
        </authorList>
    </citation>
    <scope>IDENTIFICATION</scope>
</reference>
<dbReference type="CDD" id="cd00054">
    <property type="entry name" value="EGF_CA"/>
    <property type="match status" value="1"/>
</dbReference>
<evidence type="ECO:0000256" key="2">
    <source>
        <dbReference type="ARBA" id="ARBA00022525"/>
    </source>
</evidence>
<comment type="subcellular location">
    <subcellularLocation>
        <location evidence="1">Secreted</location>
    </subcellularLocation>
</comment>
<evidence type="ECO:0000256" key="8">
    <source>
        <dbReference type="ARBA" id="ARBA00023180"/>
    </source>
</evidence>
<dbReference type="Gene3D" id="2.10.25.10">
    <property type="entry name" value="Laminin"/>
    <property type="match status" value="3"/>
</dbReference>
<evidence type="ECO:0000256" key="4">
    <source>
        <dbReference type="ARBA" id="ARBA00022729"/>
    </source>
</evidence>
<dbReference type="InterPro" id="IPR002035">
    <property type="entry name" value="VWF_A"/>
</dbReference>
<dbReference type="InterPro" id="IPR050525">
    <property type="entry name" value="ECM_Assembly_Org"/>
</dbReference>
<dbReference type="PROSITE" id="PS50234">
    <property type="entry name" value="VWFA"/>
    <property type="match status" value="2"/>
</dbReference>
<evidence type="ECO:0000256" key="1">
    <source>
        <dbReference type="ARBA" id="ARBA00004613"/>
    </source>
</evidence>
<keyword evidence="5" id="KW-0677">Repeat</keyword>
<evidence type="ECO:0000259" key="9">
    <source>
        <dbReference type="PROSITE" id="PS50234"/>
    </source>
</evidence>
<evidence type="ECO:0000256" key="5">
    <source>
        <dbReference type="ARBA" id="ARBA00022737"/>
    </source>
</evidence>
<dbReference type="SUPFAM" id="SSF53300">
    <property type="entry name" value="vWA-like"/>
    <property type="match status" value="2"/>
</dbReference>
<dbReference type="SMART" id="SM00179">
    <property type="entry name" value="EGF_CA"/>
    <property type="match status" value="3"/>
</dbReference>
<dbReference type="Proteomes" id="UP000694568">
    <property type="component" value="Unplaced"/>
</dbReference>
<organism evidence="10 11">
    <name type="scientific">Sander lucioperca</name>
    <name type="common">Pike-perch</name>
    <name type="synonym">Perca lucioperca</name>
    <dbReference type="NCBI Taxonomy" id="283035"/>
    <lineage>
        <taxon>Eukaryota</taxon>
        <taxon>Metazoa</taxon>
        <taxon>Chordata</taxon>
        <taxon>Craniata</taxon>
        <taxon>Vertebrata</taxon>
        <taxon>Euteleostomi</taxon>
        <taxon>Actinopterygii</taxon>
        <taxon>Neopterygii</taxon>
        <taxon>Teleostei</taxon>
        <taxon>Neoteleostei</taxon>
        <taxon>Acanthomorphata</taxon>
        <taxon>Eupercaria</taxon>
        <taxon>Perciformes</taxon>
        <taxon>Percoidei</taxon>
        <taxon>Percidae</taxon>
        <taxon>Luciopercinae</taxon>
        <taxon>Sander</taxon>
    </lineage>
</organism>
<protein>
    <submittedName>
        <fullName evidence="10">Matrilin 4</fullName>
    </submittedName>
</protein>
<dbReference type="SUPFAM" id="SSF57196">
    <property type="entry name" value="EGF/Laminin"/>
    <property type="match status" value="2"/>
</dbReference>
<keyword evidence="11" id="KW-1185">Reference proteome</keyword>
<dbReference type="PRINTS" id="PR00453">
    <property type="entry name" value="VWFADOMAIN"/>
</dbReference>
<evidence type="ECO:0000313" key="11">
    <source>
        <dbReference type="Proteomes" id="UP000694568"/>
    </source>
</evidence>
<feature type="domain" description="VWFA" evidence="9">
    <location>
        <begin position="12"/>
        <end position="188"/>
    </location>
</feature>
<dbReference type="PANTHER" id="PTHR24020:SF14">
    <property type="entry name" value="MATRILIN-4"/>
    <property type="match status" value="1"/>
</dbReference>
<dbReference type="FunFam" id="2.10.25.10:FF:000041">
    <property type="entry name" value="matrilin-2 isoform X1"/>
    <property type="match status" value="1"/>
</dbReference>
<dbReference type="FunFam" id="3.40.50.410:FF:000004">
    <property type="entry name" value="collagen alpha-6(VI) chain"/>
    <property type="match status" value="2"/>
</dbReference>
<keyword evidence="7" id="KW-1015">Disulfide bond</keyword>
<dbReference type="GeneTree" id="ENSGT00940000157086"/>
<dbReference type="Pfam" id="PF12662">
    <property type="entry name" value="cEGF"/>
    <property type="match status" value="1"/>
</dbReference>
<evidence type="ECO:0000256" key="6">
    <source>
        <dbReference type="ARBA" id="ARBA00023054"/>
    </source>
</evidence>
<dbReference type="InterPro" id="IPR026823">
    <property type="entry name" value="cEGF"/>
</dbReference>
<dbReference type="AlphaFoldDB" id="A0A8C9ZJ71"/>
<keyword evidence="2" id="KW-0964">Secreted</keyword>
<keyword evidence="8" id="KW-0325">Glycoprotein</keyword>
<dbReference type="Gene3D" id="3.40.50.410">
    <property type="entry name" value="von Willebrand factor, type A domain"/>
    <property type="match status" value="2"/>
</dbReference>
<dbReference type="InterPro" id="IPR001881">
    <property type="entry name" value="EGF-like_Ca-bd_dom"/>
</dbReference>
<evidence type="ECO:0000313" key="10">
    <source>
        <dbReference type="Ensembl" id="ENSSLUP00000040851.1"/>
    </source>
</evidence>
<dbReference type="InterPro" id="IPR036465">
    <property type="entry name" value="vWFA_dom_sf"/>
</dbReference>
<dbReference type="Ensembl" id="ENSSLUT00000042164.1">
    <property type="protein sequence ID" value="ENSSLUP00000040851.1"/>
    <property type="gene ID" value="ENSSLUG00000018063.1"/>
</dbReference>
<dbReference type="GO" id="GO:0005576">
    <property type="term" value="C:extracellular region"/>
    <property type="evidence" value="ECO:0007669"/>
    <property type="project" value="UniProtKB-SubCell"/>
</dbReference>
<name>A0A8C9ZJ71_SANLU</name>
<keyword evidence="4" id="KW-0732">Signal</keyword>
<evidence type="ECO:0000256" key="3">
    <source>
        <dbReference type="ARBA" id="ARBA00022536"/>
    </source>
</evidence>
<reference evidence="10" key="1">
    <citation type="submission" date="2025-08" db="UniProtKB">
        <authorList>
            <consortium name="Ensembl"/>
        </authorList>
    </citation>
    <scope>IDENTIFICATION</scope>
</reference>
<sequence length="545" mass="60386">KQTQKCKSGPVDLVFLIDSSRSVRPHEFETMRKFMIDILSTLDIGLNATRVGVVQYSSQLRNEFSLKTHAKLDAMVKGINEIIPLAQGTMTGLAIKYIMNSAFIAEEGDRPQVPNVAVIVTDGRPQDRVAEVAAEAREKGIEIYAVGVARADMASLRAMASPPFEDHVFLVESFDLIHQFGLQFQDKLCGMDLCLESDHGCEHICESSPGSFHCLCLPGYTLNEDGKTCAAIDLLIDYCSFGNHSCDHECVSVLNGYHCRCNQGHRLLDDGKTCQDMDLCNTVEHGCEHQCVSTLGSYYCICPEGQLLQEDGKSCGTCKSANIDLVLLIDGSKSVRPQNFELVKKFVNQVVDSLDVSAHGTRVGLVQYSSRVRTEFPLNMYHTAEEIKAAVMKVDYMEKGTMTGLALKHMLENSFLESEGARPSSRNIPRIGLVFTDGRSQDDITEYAKKAKEAGITMYAVGVGKAVEDELRVIASEPQEKHFYYTTDFTAISNIAENLKLNVCPGTRLKIQTQCTIDLTHLTLSKCYIKKQLWSVERTGKLVVK</sequence>
<proteinExistence type="predicted"/>
<evidence type="ECO:0000256" key="7">
    <source>
        <dbReference type="ARBA" id="ARBA00023157"/>
    </source>
</evidence>
<feature type="domain" description="VWFA" evidence="9">
    <location>
        <begin position="324"/>
        <end position="499"/>
    </location>
</feature>